<sequence>MAEREARRIRELVTPEGVVLHLRLASAGSRAAAFSIDAAIMLAALIAVTVLAVFILGGFRTFGPAAIIWLLGLFLLRNFYFTLFESGARAATPGKRALKLRVVARDGGRLTGGAVLARNLMREIEVFLPLIFVVSARAEGFSNRWLALFGFVWTGIFLFMPLFNRDRLRAGDMLAGTWVVENERPKIAPDLIARPNPRAEHYSFTPAELAVYGQFEVQRLEEVLRRDDRDAIVTVAGVIRRKLGRVDEGDDRAFLDAYYAAARLHLERRLLFGQRKRDKFDAAS</sequence>
<dbReference type="AlphaFoldDB" id="A0A9X2HSS7"/>
<evidence type="ECO:0000313" key="8">
    <source>
        <dbReference type="Proteomes" id="UP001139451"/>
    </source>
</evidence>
<feature type="domain" description="RDD" evidence="6">
    <location>
        <begin position="24"/>
        <end position="176"/>
    </location>
</feature>
<evidence type="ECO:0000256" key="1">
    <source>
        <dbReference type="ARBA" id="ARBA00004141"/>
    </source>
</evidence>
<gene>
    <name evidence="7" type="ORF">M9978_16085</name>
</gene>
<dbReference type="PANTHER" id="PTHR38480:SF1">
    <property type="entry name" value="SLR0254 PROTEIN"/>
    <property type="match status" value="1"/>
</dbReference>
<dbReference type="EMBL" id="JAMLDX010000013">
    <property type="protein sequence ID" value="MCP3731945.1"/>
    <property type="molecule type" value="Genomic_DNA"/>
</dbReference>
<evidence type="ECO:0000256" key="4">
    <source>
        <dbReference type="ARBA" id="ARBA00023136"/>
    </source>
</evidence>
<dbReference type="GO" id="GO:0016020">
    <property type="term" value="C:membrane"/>
    <property type="evidence" value="ECO:0007669"/>
    <property type="project" value="UniProtKB-SubCell"/>
</dbReference>
<name>A0A9X2HSS7_9SPHN</name>
<evidence type="ECO:0000259" key="6">
    <source>
        <dbReference type="Pfam" id="PF06271"/>
    </source>
</evidence>
<protein>
    <submittedName>
        <fullName evidence="7">RDD family protein</fullName>
    </submittedName>
</protein>
<evidence type="ECO:0000256" key="5">
    <source>
        <dbReference type="SAM" id="Phobius"/>
    </source>
</evidence>
<keyword evidence="3 5" id="KW-1133">Transmembrane helix</keyword>
<dbReference type="PANTHER" id="PTHR38480">
    <property type="entry name" value="SLR0254 PROTEIN"/>
    <property type="match status" value="1"/>
</dbReference>
<dbReference type="RefSeq" id="WP_254294952.1">
    <property type="nucleotide sequence ID" value="NZ_JAMLDX010000013.1"/>
</dbReference>
<dbReference type="InterPro" id="IPR010432">
    <property type="entry name" value="RDD"/>
</dbReference>
<evidence type="ECO:0000256" key="2">
    <source>
        <dbReference type="ARBA" id="ARBA00022692"/>
    </source>
</evidence>
<reference evidence="7" key="1">
    <citation type="submission" date="2022-05" db="EMBL/GenBank/DDBJ databases">
        <title>Sphingomonas sp. strain MG17 Genome sequencing and assembly.</title>
        <authorList>
            <person name="Kim I."/>
        </authorList>
    </citation>
    <scope>NUCLEOTIDE SEQUENCE</scope>
    <source>
        <strain evidence="7">MG17</strain>
    </source>
</reference>
<comment type="caution">
    <text evidence="7">The sequence shown here is derived from an EMBL/GenBank/DDBJ whole genome shotgun (WGS) entry which is preliminary data.</text>
</comment>
<keyword evidence="2 5" id="KW-0812">Transmembrane</keyword>
<accession>A0A9X2HSS7</accession>
<feature type="transmembrane region" description="Helical" evidence="5">
    <location>
        <begin position="31"/>
        <end position="56"/>
    </location>
</feature>
<feature type="transmembrane region" description="Helical" evidence="5">
    <location>
        <begin position="62"/>
        <end position="80"/>
    </location>
</feature>
<dbReference type="Proteomes" id="UP001139451">
    <property type="component" value="Unassembled WGS sequence"/>
</dbReference>
<organism evidence="7 8">
    <name type="scientific">Sphingomonas tagetis</name>
    <dbReference type="NCBI Taxonomy" id="2949092"/>
    <lineage>
        <taxon>Bacteria</taxon>
        <taxon>Pseudomonadati</taxon>
        <taxon>Pseudomonadota</taxon>
        <taxon>Alphaproteobacteria</taxon>
        <taxon>Sphingomonadales</taxon>
        <taxon>Sphingomonadaceae</taxon>
        <taxon>Sphingomonas</taxon>
    </lineage>
</organism>
<evidence type="ECO:0000313" key="7">
    <source>
        <dbReference type="EMBL" id="MCP3731945.1"/>
    </source>
</evidence>
<comment type="subcellular location">
    <subcellularLocation>
        <location evidence="1">Membrane</location>
        <topology evidence="1">Multi-pass membrane protein</topology>
    </subcellularLocation>
</comment>
<proteinExistence type="predicted"/>
<keyword evidence="4 5" id="KW-0472">Membrane</keyword>
<keyword evidence="8" id="KW-1185">Reference proteome</keyword>
<evidence type="ECO:0000256" key="3">
    <source>
        <dbReference type="ARBA" id="ARBA00022989"/>
    </source>
</evidence>
<feature type="transmembrane region" description="Helical" evidence="5">
    <location>
        <begin position="144"/>
        <end position="163"/>
    </location>
</feature>
<dbReference type="Pfam" id="PF06271">
    <property type="entry name" value="RDD"/>
    <property type="match status" value="1"/>
</dbReference>